<dbReference type="RefSeq" id="WP_174208404.1">
    <property type="nucleotide sequence ID" value="NZ_JABUMX010000005.1"/>
</dbReference>
<dbReference type="GO" id="GO:0046983">
    <property type="term" value="F:protein dimerization activity"/>
    <property type="evidence" value="ECO:0007669"/>
    <property type="project" value="InterPro"/>
</dbReference>
<dbReference type="InterPro" id="IPR050482">
    <property type="entry name" value="Sensor_HK_TwoCompSys"/>
</dbReference>
<organism evidence="12 13">
    <name type="scientific">Phyllobacterium pellucidum</name>
    <dbReference type="NCBI Taxonomy" id="2740464"/>
    <lineage>
        <taxon>Bacteria</taxon>
        <taxon>Pseudomonadati</taxon>
        <taxon>Pseudomonadota</taxon>
        <taxon>Alphaproteobacteria</taxon>
        <taxon>Hyphomicrobiales</taxon>
        <taxon>Phyllobacteriaceae</taxon>
        <taxon>Phyllobacterium</taxon>
    </lineage>
</organism>
<evidence type="ECO:0000256" key="7">
    <source>
        <dbReference type="ARBA" id="ARBA00022840"/>
    </source>
</evidence>
<keyword evidence="7" id="KW-0067">ATP-binding</keyword>
<evidence type="ECO:0000256" key="6">
    <source>
        <dbReference type="ARBA" id="ARBA00022777"/>
    </source>
</evidence>
<accession>A0A849VX15</accession>
<evidence type="ECO:0000256" key="3">
    <source>
        <dbReference type="ARBA" id="ARBA00022553"/>
    </source>
</evidence>
<evidence type="ECO:0000256" key="9">
    <source>
        <dbReference type="SAM" id="Coils"/>
    </source>
</evidence>
<keyword evidence="3" id="KW-0597">Phosphoprotein</keyword>
<dbReference type="EMBL" id="JABUMX010000005">
    <property type="protein sequence ID" value="NTS33334.1"/>
    <property type="molecule type" value="Genomic_DNA"/>
</dbReference>
<dbReference type="Proteomes" id="UP000550508">
    <property type="component" value="Unassembled WGS sequence"/>
</dbReference>
<dbReference type="InterPro" id="IPR036890">
    <property type="entry name" value="HATPase_C_sf"/>
</dbReference>
<evidence type="ECO:0000256" key="8">
    <source>
        <dbReference type="ARBA" id="ARBA00023012"/>
    </source>
</evidence>
<dbReference type="GO" id="GO:0016020">
    <property type="term" value="C:membrane"/>
    <property type="evidence" value="ECO:0007669"/>
    <property type="project" value="InterPro"/>
</dbReference>
<evidence type="ECO:0000313" key="13">
    <source>
        <dbReference type="Proteomes" id="UP000550508"/>
    </source>
</evidence>
<keyword evidence="10" id="KW-0812">Transmembrane</keyword>
<dbReference type="PANTHER" id="PTHR24421">
    <property type="entry name" value="NITRATE/NITRITE SENSOR PROTEIN NARX-RELATED"/>
    <property type="match status" value="1"/>
</dbReference>
<keyword evidence="13" id="KW-1185">Reference proteome</keyword>
<keyword evidence="8" id="KW-0902">Two-component regulatory system</keyword>
<feature type="coiled-coil region" evidence="9">
    <location>
        <begin position="238"/>
        <end position="265"/>
    </location>
</feature>
<evidence type="ECO:0000313" key="12">
    <source>
        <dbReference type="EMBL" id="NTS33334.1"/>
    </source>
</evidence>
<feature type="transmembrane region" description="Helical" evidence="10">
    <location>
        <begin position="21"/>
        <end position="41"/>
    </location>
</feature>
<dbReference type="InterPro" id="IPR011712">
    <property type="entry name" value="Sig_transdc_His_kin_sub3_dim/P"/>
</dbReference>
<dbReference type="Pfam" id="PF07730">
    <property type="entry name" value="HisKA_3"/>
    <property type="match status" value="1"/>
</dbReference>
<evidence type="ECO:0000256" key="5">
    <source>
        <dbReference type="ARBA" id="ARBA00022741"/>
    </source>
</evidence>
<keyword evidence="5" id="KW-0547">Nucleotide-binding</keyword>
<keyword evidence="10" id="KW-1133">Transmembrane helix</keyword>
<sequence>MQGKWRQEIKAWFGEKSLSTQFALAGGVFMLGAMFLAGSVVSNIVSKVTVEDTASATALFLQSLITPLVHDLATVESLSAEQIQRLDALLGGDEFSKRFPHLEIWKDDGLIVYSRSAEIIGRRFTAPHGLVDALAGEVSAQYADLSAAEHTVREFNKSYLEIYVPIRELLSGDIIAVAEIHEVPSQLEEKLTLVQRRTWLAIVAATLLIVLGLFGIVYRGSRLIDVQKAGLVQRLKKIEQISEHNRRLRERSQQASSRVAEFNERALRNIGADLHDGPAQLITLAALKLDEVHRAPNGAARKIELKKIGGALSEALDEIRSISKGLMLPDIEKLALSDLIFRVARSHEQRTNTKVDVDCLPITEPLPLAIKICVYRFVQEGLTNAFRHARGHEQSVICTFDGMQLNVSVKSGNNLQDREPPVWREGMGLNGLRDRVESLGGSFQVYSGQNSANRIEMTLDFRN</sequence>
<dbReference type="CDD" id="cd16917">
    <property type="entry name" value="HATPase_UhpB-NarQ-NarX-like"/>
    <property type="match status" value="1"/>
</dbReference>
<evidence type="ECO:0000256" key="2">
    <source>
        <dbReference type="ARBA" id="ARBA00012438"/>
    </source>
</evidence>
<comment type="catalytic activity">
    <reaction evidence="1">
        <text>ATP + protein L-histidine = ADP + protein N-phospho-L-histidine.</text>
        <dbReference type="EC" id="2.7.13.3"/>
    </reaction>
</comment>
<gene>
    <name evidence="12" type="ORF">HQ945_18940</name>
</gene>
<dbReference type="Gene3D" id="1.20.5.1930">
    <property type="match status" value="1"/>
</dbReference>
<protein>
    <recommendedName>
        <fullName evidence="2">histidine kinase</fullName>
        <ecNumber evidence="2">2.7.13.3</ecNumber>
    </recommendedName>
</protein>
<dbReference type="PANTHER" id="PTHR24421:SF10">
    <property type="entry name" value="NITRATE_NITRITE SENSOR PROTEIN NARQ"/>
    <property type="match status" value="1"/>
</dbReference>
<dbReference type="GO" id="GO:0005524">
    <property type="term" value="F:ATP binding"/>
    <property type="evidence" value="ECO:0007669"/>
    <property type="project" value="UniProtKB-KW"/>
</dbReference>
<proteinExistence type="predicted"/>
<dbReference type="AlphaFoldDB" id="A0A849VX15"/>
<keyword evidence="4" id="KW-0808">Transferase</keyword>
<dbReference type="SUPFAM" id="SSF55874">
    <property type="entry name" value="ATPase domain of HSP90 chaperone/DNA topoisomerase II/histidine kinase"/>
    <property type="match status" value="1"/>
</dbReference>
<keyword evidence="9" id="KW-0175">Coiled coil</keyword>
<dbReference type="EC" id="2.7.13.3" evidence="2"/>
<name>A0A849VX15_9HYPH</name>
<evidence type="ECO:0000256" key="4">
    <source>
        <dbReference type="ARBA" id="ARBA00022679"/>
    </source>
</evidence>
<evidence type="ECO:0000256" key="10">
    <source>
        <dbReference type="SAM" id="Phobius"/>
    </source>
</evidence>
<comment type="caution">
    <text evidence="12">The sequence shown here is derived from an EMBL/GenBank/DDBJ whole genome shotgun (WGS) entry which is preliminary data.</text>
</comment>
<reference evidence="12 13" key="1">
    <citation type="submission" date="2020-05" db="EMBL/GenBank/DDBJ databases">
        <authorList>
            <person name="Kim M.K."/>
        </authorList>
    </citation>
    <scope>NUCLEOTIDE SEQUENCE [LARGE SCALE GENOMIC DNA]</scope>
    <source>
        <strain evidence="12 13">BT25</strain>
    </source>
</reference>
<evidence type="ECO:0000259" key="11">
    <source>
        <dbReference type="Pfam" id="PF07730"/>
    </source>
</evidence>
<keyword evidence="10" id="KW-0472">Membrane</keyword>
<dbReference type="Gene3D" id="3.30.565.10">
    <property type="entry name" value="Histidine kinase-like ATPase, C-terminal domain"/>
    <property type="match status" value="1"/>
</dbReference>
<evidence type="ECO:0000256" key="1">
    <source>
        <dbReference type="ARBA" id="ARBA00000085"/>
    </source>
</evidence>
<dbReference type="GO" id="GO:0000155">
    <property type="term" value="F:phosphorelay sensor kinase activity"/>
    <property type="evidence" value="ECO:0007669"/>
    <property type="project" value="InterPro"/>
</dbReference>
<keyword evidence="6 12" id="KW-0418">Kinase</keyword>
<feature type="domain" description="Signal transduction histidine kinase subgroup 3 dimerisation and phosphoacceptor" evidence="11">
    <location>
        <begin position="269"/>
        <end position="327"/>
    </location>
</feature>
<feature type="transmembrane region" description="Helical" evidence="10">
    <location>
        <begin position="199"/>
        <end position="218"/>
    </location>
</feature>